<dbReference type="Gene3D" id="3.40.449.10">
    <property type="entry name" value="Phosphoenolpyruvate Carboxykinase, domain 1"/>
    <property type="match status" value="1"/>
</dbReference>
<dbReference type="InterPro" id="IPR008210">
    <property type="entry name" value="PEP_carboxykinase_N"/>
</dbReference>
<protein>
    <recommendedName>
        <fullName evidence="13">Phosphoenolpyruvate carboxykinase [GTP]</fullName>
        <ecNumber evidence="4">4.1.1.32</ecNumber>
    </recommendedName>
</protein>
<dbReference type="Pfam" id="PF17297">
    <property type="entry name" value="PEPCK_N"/>
    <property type="match status" value="1"/>
</dbReference>
<dbReference type="Gene3D" id="2.170.8.10">
    <property type="entry name" value="Phosphoenolpyruvate Carboxykinase, domain 2"/>
    <property type="match status" value="1"/>
</dbReference>
<evidence type="ECO:0000256" key="4">
    <source>
        <dbReference type="ARBA" id="ARBA00012306"/>
    </source>
</evidence>
<sequence>MPDFDCGGEYVSVRNCAGHFQRVSGSQPARKLSVVSLLPNKLRQFVEESVRLCRPSDVYVCDGSEAENSMLIDRLLENRTIVALPKYKNCFLARSSPRDVARVESRTFICTRERRVAVNVPRGSVKGQLGNWMSPEDADRAIAERFPGCMRGRTMYVIPFSMGPLNSPYSKIGVQLTDSPYVVCSMRVMTRMGTQVLEKLDSPEADCYFVKALHSVGTPADGRIEHPHWPCDPDRTIILHKLETDEIVSYGSGYGGNSLLGKKCFALRIGSSIARREGWLAEHMLILGVTDPKGRKRYVVAAFPSSCGKTNMAMMQPSLPGYKVECVGDDIVWMRFDRDGQLRAINPEFGFFGVAPGTSRATNPVAMDTVFENTIFTNVAQTSDGGVYWEGMEAPEPGVTITDWQGEPWTPGTSRPAAHPNSRFCTPAEQCPIIDPHWQSPEGVPIDAILFGGRRPKGVPLVYEAFDWKHGVFVGASMKSETTAAAEHKGKSIMHDPFAMRPFFGYNFGHYLQHWLSMETAVPGRKLPKVYHVNWFRKDDQGKFMWPGYGENSRVLDWILRRVDDEPGTARPTPIGYVPTRETFNTEGLRVDFDALFSVSVDFWKEEIAEVANFLNEQLAEDLPKDIQVQIDKIFSRLNTYQIY</sequence>
<dbReference type="InterPro" id="IPR035078">
    <property type="entry name" value="PEP_carboxykinase_GTP_N"/>
</dbReference>
<dbReference type="GeneID" id="112691952"/>
<comment type="function">
    <text evidence="12">Catalyzes the conversion of oxaloacetate (OAA) to phosphoenolpyruvate (PEP), the rate-limiting step in the metabolic pathway that produces glucose from lactate and other precursors derived from the citric acid cycle.</text>
</comment>
<dbReference type="AlphaFoldDB" id="A0A8B8GI08"/>
<dbReference type="GO" id="GO:0006094">
    <property type="term" value="P:gluconeogenesis"/>
    <property type="evidence" value="ECO:0007669"/>
    <property type="project" value="InterPro"/>
</dbReference>
<comment type="similarity">
    <text evidence="2">Belongs to the phosphoenolpyruvate carboxykinase [GTP] family.</text>
</comment>
<evidence type="ECO:0000256" key="3">
    <source>
        <dbReference type="ARBA" id="ARBA00011245"/>
    </source>
</evidence>
<dbReference type="RefSeq" id="XP_025422216.1">
    <property type="nucleotide sequence ID" value="XM_025566431.1"/>
</dbReference>
<evidence type="ECO:0000259" key="15">
    <source>
        <dbReference type="Pfam" id="PF17297"/>
    </source>
</evidence>
<dbReference type="Pfam" id="PF00821">
    <property type="entry name" value="PEPCK_GTP"/>
    <property type="match status" value="1"/>
</dbReference>
<keyword evidence="9" id="KW-0464">Manganese</keyword>
<evidence type="ECO:0000256" key="7">
    <source>
        <dbReference type="ARBA" id="ARBA00022793"/>
    </source>
</evidence>
<dbReference type="OrthoDB" id="5841594at2759"/>
<dbReference type="GO" id="GO:0071333">
    <property type="term" value="P:cellular response to glucose stimulus"/>
    <property type="evidence" value="ECO:0007669"/>
    <property type="project" value="TreeGrafter"/>
</dbReference>
<dbReference type="GO" id="GO:0005829">
    <property type="term" value="C:cytosol"/>
    <property type="evidence" value="ECO:0007669"/>
    <property type="project" value="TreeGrafter"/>
</dbReference>
<dbReference type="GO" id="GO:0019543">
    <property type="term" value="P:propionate catabolic process"/>
    <property type="evidence" value="ECO:0007669"/>
    <property type="project" value="TreeGrafter"/>
</dbReference>
<evidence type="ECO:0000259" key="14">
    <source>
        <dbReference type="Pfam" id="PF00821"/>
    </source>
</evidence>
<dbReference type="GO" id="GO:0033993">
    <property type="term" value="P:response to lipid"/>
    <property type="evidence" value="ECO:0007669"/>
    <property type="project" value="TreeGrafter"/>
</dbReference>
<dbReference type="PANTHER" id="PTHR11561">
    <property type="entry name" value="PHOSPHOENOLPYRUVATE CARBOXYKINASE"/>
    <property type="match status" value="1"/>
</dbReference>
<dbReference type="GO" id="GO:0005525">
    <property type="term" value="F:GTP binding"/>
    <property type="evidence" value="ECO:0007669"/>
    <property type="project" value="UniProtKB-KW"/>
</dbReference>
<keyword evidence="5" id="KW-0479">Metal-binding</keyword>
<dbReference type="GO" id="GO:0042594">
    <property type="term" value="P:response to starvation"/>
    <property type="evidence" value="ECO:0007669"/>
    <property type="project" value="TreeGrafter"/>
</dbReference>
<evidence type="ECO:0000256" key="10">
    <source>
        <dbReference type="ARBA" id="ARBA00023239"/>
    </source>
</evidence>
<evidence type="ECO:0000313" key="17">
    <source>
        <dbReference type="RefSeq" id="XP_025422216.1"/>
    </source>
</evidence>
<dbReference type="InterPro" id="IPR013035">
    <property type="entry name" value="PEP_carboxykinase_C"/>
</dbReference>
<evidence type="ECO:0000256" key="13">
    <source>
        <dbReference type="ARBA" id="ARBA00072283"/>
    </source>
</evidence>
<evidence type="ECO:0000256" key="5">
    <source>
        <dbReference type="ARBA" id="ARBA00022723"/>
    </source>
</evidence>
<dbReference type="EC" id="4.1.1.32" evidence="4"/>
<name>A0A8B8GI08_9HEMI</name>
<dbReference type="PIRSF" id="PIRSF001348">
    <property type="entry name" value="PEP_carboxykinase_GTP"/>
    <property type="match status" value="1"/>
</dbReference>
<dbReference type="GO" id="GO:0006107">
    <property type="term" value="P:oxaloacetate metabolic process"/>
    <property type="evidence" value="ECO:0007669"/>
    <property type="project" value="TreeGrafter"/>
</dbReference>
<dbReference type="FunFam" id="3.40.449.10:FF:000003">
    <property type="entry name" value="Phosphoenolpyruvate carboxykinase, cytosolic [GTP]"/>
    <property type="match status" value="1"/>
</dbReference>
<dbReference type="SUPFAM" id="SSF68923">
    <property type="entry name" value="PEP carboxykinase N-terminal domain"/>
    <property type="match status" value="1"/>
</dbReference>
<comment type="subunit">
    <text evidence="3">Monomer.</text>
</comment>
<organism evidence="16 17">
    <name type="scientific">Sipha flava</name>
    <name type="common">yellow sugarcane aphid</name>
    <dbReference type="NCBI Taxonomy" id="143950"/>
    <lineage>
        <taxon>Eukaryota</taxon>
        <taxon>Metazoa</taxon>
        <taxon>Ecdysozoa</taxon>
        <taxon>Arthropoda</taxon>
        <taxon>Hexapoda</taxon>
        <taxon>Insecta</taxon>
        <taxon>Pterygota</taxon>
        <taxon>Neoptera</taxon>
        <taxon>Paraneoptera</taxon>
        <taxon>Hemiptera</taxon>
        <taxon>Sternorrhyncha</taxon>
        <taxon>Aphidomorpha</taxon>
        <taxon>Aphidoidea</taxon>
        <taxon>Aphididae</taxon>
        <taxon>Sipha</taxon>
    </lineage>
</organism>
<dbReference type="SUPFAM" id="SSF53795">
    <property type="entry name" value="PEP carboxykinase-like"/>
    <property type="match status" value="1"/>
</dbReference>
<comment type="catalytic activity">
    <reaction evidence="11">
        <text>oxaloacetate + GTP = phosphoenolpyruvate + GDP + CO2</text>
        <dbReference type="Rhea" id="RHEA:10388"/>
        <dbReference type="ChEBI" id="CHEBI:16452"/>
        <dbReference type="ChEBI" id="CHEBI:16526"/>
        <dbReference type="ChEBI" id="CHEBI:37565"/>
        <dbReference type="ChEBI" id="CHEBI:58189"/>
        <dbReference type="ChEBI" id="CHEBI:58702"/>
        <dbReference type="EC" id="4.1.1.32"/>
    </reaction>
</comment>
<comment type="cofactor">
    <cofactor evidence="1">
        <name>Mn(2+)</name>
        <dbReference type="ChEBI" id="CHEBI:29035"/>
    </cofactor>
</comment>
<accession>A0A8B8GI08</accession>
<dbReference type="PROSITE" id="PS00505">
    <property type="entry name" value="PEPCK_GTP"/>
    <property type="match status" value="1"/>
</dbReference>
<dbReference type="CDD" id="cd00819">
    <property type="entry name" value="PEPCK_GTP"/>
    <property type="match status" value="1"/>
</dbReference>
<dbReference type="Proteomes" id="UP000694846">
    <property type="component" value="Unplaced"/>
</dbReference>
<evidence type="ECO:0000256" key="9">
    <source>
        <dbReference type="ARBA" id="ARBA00023211"/>
    </source>
</evidence>
<dbReference type="GO" id="GO:0004613">
    <property type="term" value="F:phosphoenolpyruvate carboxykinase (GTP) activity"/>
    <property type="evidence" value="ECO:0007669"/>
    <property type="project" value="UniProtKB-EC"/>
</dbReference>
<dbReference type="InterPro" id="IPR035077">
    <property type="entry name" value="PEP_carboxykinase_GTP_C"/>
</dbReference>
<dbReference type="InterPro" id="IPR008209">
    <property type="entry name" value="PEP_carboxykinase_GTP"/>
</dbReference>
<evidence type="ECO:0000256" key="12">
    <source>
        <dbReference type="ARBA" id="ARBA00058806"/>
    </source>
</evidence>
<evidence type="ECO:0000256" key="8">
    <source>
        <dbReference type="ARBA" id="ARBA00023134"/>
    </source>
</evidence>
<proteinExistence type="inferred from homology"/>
<dbReference type="HAMAP" id="MF_00452">
    <property type="entry name" value="PEPCK_GTP"/>
    <property type="match status" value="1"/>
</dbReference>
<dbReference type="PANTHER" id="PTHR11561:SF0">
    <property type="entry name" value="PHOSPHOENOLPYRUVATE CARBOXYKINASE [GTP]-RELATED"/>
    <property type="match status" value="1"/>
</dbReference>
<evidence type="ECO:0000313" key="16">
    <source>
        <dbReference type="Proteomes" id="UP000694846"/>
    </source>
</evidence>
<keyword evidence="6" id="KW-0547">Nucleotide-binding</keyword>
<dbReference type="InterPro" id="IPR018091">
    <property type="entry name" value="PEP_carboxykin_GTP_CS"/>
</dbReference>
<evidence type="ECO:0000256" key="11">
    <source>
        <dbReference type="ARBA" id="ARBA00051400"/>
    </source>
</evidence>
<dbReference type="GO" id="GO:0046327">
    <property type="term" value="P:glycerol biosynthetic process from pyruvate"/>
    <property type="evidence" value="ECO:0007669"/>
    <property type="project" value="TreeGrafter"/>
</dbReference>
<keyword evidence="16" id="KW-1185">Reference proteome</keyword>
<dbReference type="Gene3D" id="3.90.228.20">
    <property type="match status" value="1"/>
</dbReference>
<keyword evidence="7" id="KW-0210">Decarboxylase</keyword>
<keyword evidence="10" id="KW-0456">Lyase</keyword>
<keyword evidence="8" id="KW-0342">GTP-binding</keyword>
<dbReference type="FunFam" id="3.90.228.20:FF:000005">
    <property type="entry name" value="Phosphoenolpyruvate carboxykinase [GTP], mitochondrial"/>
    <property type="match status" value="1"/>
</dbReference>
<feature type="domain" description="Phosphoenolpyruvate carboxykinase C-terminal P-loop" evidence="14">
    <location>
        <begin position="279"/>
        <end position="634"/>
    </location>
</feature>
<gene>
    <name evidence="17" type="primary">LOC112691952</name>
</gene>
<evidence type="ECO:0000256" key="1">
    <source>
        <dbReference type="ARBA" id="ARBA00001936"/>
    </source>
</evidence>
<evidence type="ECO:0000256" key="2">
    <source>
        <dbReference type="ARBA" id="ARBA00005796"/>
    </source>
</evidence>
<evidence type="ECO:0000256" key="6">
    <source>
        <dbReference type="ARBA" id="ARBA00022741"/>
    </source>
</evidence>
<dbReference type="NCBIfam" id="NF003253">
    <property type="entry name" value="PRK04210.1"/>
    <property type="match status" value="1"/>
</dbReference>
<feature type="domain" description="Phosphoenolpyruvate carboxykinase GTP-utilising N-terminal" evidence="15">
    <location>
        <begin position="44"/>
        <end position="275"/>
    </location>
</feature>
<reference evidence="17" key="1">
    <citation type="submission" date="2025-08" db="UniProtKB">
        <authorList>
            <consortium name="RefSeq"/>
        </authorList>
    </citation>
    <scope>IDENTIFICATION</scope>
    <source>
        <tissue evidence="17">Whole body</tissue>
    </source>
</reference>
<dbReference type="GO" id="GO:0030145">
    <property type="term" value="F:manganese ion binding"/>
    <property type="evidence" value="ECO:0007669"/>
    <property type="project" value="TreeGrafter"/>
</dbReference>